<accession>A0ABR3D889</accession>
<sequence length="55" mass="6519">MELLRDRAVESSIQQPQRPIRVLHKPPVLSTLVGYTSRMWQHDRKAPRLGYHRNV</sequence>
<gene>
    <name evidence="1" type="ORF">QR685DRAFT_528914</name>
</gene>
<protein>
    <submittedName>
        <fullName evidence="1">Uncharacterized protein</fullName>
    </submittedName>
</protein>
<evidence type="ECO:0000313" key="2">
    <source>
        <dbReference type="Proteomes" id="UP001451303"/>
    </source>
</evidence>
<comment type="caution">
    <text evidence="1">The sequence shown here is derived from an EMBL/GenBank/DDBJ whole genome shotgun (WGS) entry which is preliminary data.</text>
</comment>
<dbReference type="EMBL" id="JAVLET010000006">
    <property type="protein sequence ID" value="KAL0468829.1"/>
    <property type="molecule type" value="Genomic_DNA"/>
</dbReference>
<proteinExistence type="predicted"/>
<reference evidence="1 2" key="1">
    <citation type="submission" date="2023-09" db="EMBL/GenBank/DDBJ databases">
        <title>Multi-omics analysis of a traditional fermented food reveals byproduct-associated fungal strains for waste-to-food upcycling.</title>
        <authorList>
            <consortium name="Lawrence Berkeley National Laboratory"/>
            <person name="Rekdal V.M."/>
            <person name="Villalobos-Escobedo J.M."/>
            <person name="Rodriguez-Valeron N."/>
            <person name="Garcia M.O."/>
            <person name="Vasquez D.P."/>
            <person name="Damayanti I."/>
            <person name="Sorensen P.M."/>
            <person name="Baidoo E.E."/>
            <person name="De Carvalho A.C."/>
            <person name="Riley R."/>
            <person name="Lipzen A."/>
            <person name="He G."/>
            <person name="Yan M."/>
            <person name="Haridas S."/>
            <person name="Daum C."/>
            <person name="Yoshinaga Y."/>
            <person name="Ng V."/>
            <person name="Grigoriev I.V."/>
            <person name="Munk R."/>
            <person name="Nuraida L."/>
            <person name="Wijaya C.H."/>
            <person name="Morales P.-C."/>
            <person name="Keasling J.D."/>
        </authorList>
    </citation>
    <scope>NUCLEOTIDE SEQUENCE [LARGE SCALE GENOMIC DNA]</scope>
    <source>
        <strain evidence="1 2">FGSC 2613</strain>
    </source>
</reference>
<dbReference type="Proteomes" id="UP001451303">
    <property type="component" value="Unassembled WGS sequence"/>
</dbReference>
<organism evidence="1 2">
    <name type="scientific">Neurospora intermedia</name>
    <dbReference type="NCBI Taxonomy" id="5142"/>
    <lineage>
        <taxon>Eukaryota</taxon>
        <taxon>Fungi</taxon>
        <taxon>Dikarya</taxon>
        <taxon>Ascomycota</taxon>
        <taxon>Pezizomycotina</taxon>
        <taxon>Sordariomycetes</taxon>
        <taxon>Sordariomycetidae</taxon>
        <taxon>Sordariales</taxon>
        <taxon>Sordariaceae</taxon>
        <taxon>Neurospora</taxon>
    </lineage>
</organism>
<keyword evidence="2" id="KW-1185">Reference proteome</keyword>
<evidence type="ECO:0000313" key="1">
    <source>
        <dbReference type="EMBL" id="KAL0468829.1"/>
    </source>
</evidence>
<name>A0ABR3D889_NEUIN</name>